<dbReference type="Pfam" id="PF07992">
    <property type="entry name" value="Pyr_redox_2"/>
    <property type="match status" value="1"/>
</dbReference>
<dbReference type="PANTHER" id="PTHR43429:SF1">
    <property type="entry name" value="NAD(P)H SULFUR OXIDOREDUCTASE (COA-DEPENDENT)"/>
    <property type="match status" value="1"/>
</dbReference>
<evidence type="ECO:0000256" key="5">
    <source>
        <dbReference type="ARBA" id="ARBA00023002"/>
    </source>
</evidence>
<evidence type="ECO:0000259" key="7">
    <source>
        <dbReference type="PROSITE" id="PS50206"/>
    </source>
</evidence>
<dbReference type="Gene3D" id="3.40.250.10">
    <property type="entry name" value="Rhodanese-like domain"/>
    <property type="match status" value="1"/>
</dbReference>
<keyword evidence="6" id="KW-0676">Redox-active center</keyword>
<keyword evidence="3" id="KW-0285">Flavoprotein</keyword>
<dbReference type="InterPro" id="IPR016156">
    <property type="entry name" value="FAD/NAD-linked_Rdtase_dimer_sf"/>
</dbReference>
<gene>
    <name evidence="8" type="ORF">D4765_08290</name>
</gene>
<dbReference type="InterPro" id="IPR036873">
    <property type="entry name" value="Rhodanese-like_dom_sf"/>
</dbReference>
<dbReference type="EMBL" id="QYRT01000012">
    <property type="protein sequence ID" value="TIH37396.1"/>
    <property type="molecule type" value="Genomic_DNA"/>
</dbReference>
<name>A0A4T2C4H9_9MICO</name>
<dbReference type="InterPro" id="IPR050260">
    <property type="entry name" value="FAD-bd_OxRdtase"/>
</dbReference>
<evidence type="ECO:0000256" key="4">
    <source>
        <dbReference type="ARBA" id="ARBA00022827"/>
    </source>
</evidence>
<dbReference type="SUPFAM" id="SSF51905">
    <property type="entry name" value="FAD/NAD(P)-binding domain"/>
    <property type="match status" value="1"/>
</dbReference>
<dbReference type="InterPro" id="IPR036188">
    <property type="entry name" value="FAD/NAD-bd_sf"/>
</dbReference>
<evidence type="ECO:0000256" key="3">
    <source>
        <dbReference type="ARBA" id="ARBA00022630"/>
    </source>
</evidence>
<dbReference type="InterPro" id="IPR001763">
    <property type="entry name" value="Rhodanese-like_dom"/>
</dbReference>
<proteinExistence type="inferred from homology"/>
<comment type="similarity">
    <text evidence="2">Belongs to the class-III pyridine nucleotide-disulfide oxidoreductase family.</text>
</comment>
<comment type="cofactor">
    <cofactor evidence="1">
        <name>FAD</name>
        <dbReference type="ChEBI" id="CHEBI:57692"/>
    </cofactor>
</comment>
<organism evidence="8 9">
    <name type="scientific">Subtercola vilae</name>
    <dbReference type="NCBI Taxonomy" id="2056433"/>
    <lineage>
        <taxon>Bacteria</taxon>
        <taxon>Bacillati</taxon>
        <taxon>Actinomycetota</taxon>
        <taxon>Actinomycetes</taxon>
        <taxon>Micrococcales</taxon>
        <taxon>Microbacteriaceae</taxon>
        <taxon>Subtercola</taxon>
    </lineage>
</organism>
<sequence>MRTIIVGGVAGGMSAATRLRRLDEQRHIMVLERGSYVSFANCGLPYHVGGVIEDRSALLLQTPKSLAARFALDVRVRHEVIAIDPATQTVTIRDLDAGMEFEASYDTLVLAGGSSAGVGPTAGILPTHTLRSVDDVDRVLEILGSVDGPARVTVIGAGYIGLEAVENLLARGALVTLVQRGPQILSPLDPEMVTPVERVLRDHGVDLRLNTTVTGARPGIAVLSDGTEVPTDLVIEASGVHPESGLARGAGLTIGPTGGISVDARQRTSDASIYAVGDGVEKIDALDHTPALITMAGLANRHGRAAADAIAGVLDAEAASALGTGIVGVLGLTIATVGWSEKRLRAAGRERTVIHTHPSSHAGYYPGAKQMAVKLLVDPADDRILGAQIVGEDGVDKRIDVIATAMTGGITASGLSRLELAYAPQYGSAKDPINLAGYVADNVRAGTTRTTQWHKLRARQESGDTLIDVRSATEFASGAIPGAINIPLDELRARHAELPDGPLIVHCQVGQRGHTASRLLTQLGHDVTNLDGGYQTWKAGTTSTSPACLTKETR</sequence>
<dbReference type="PANTHER" id="PTHR43429">
    <property type="entry name" value="PYRIDINE NUCLEOTIDE-DISULFIDE OXIDOREDUCTASE DOMAIN-CONTAINING"/>
    <property type="match status" value="1"/>
</dbReference>
<dbReference type="Gene3D" id="3.50.50.60">
    <property type="entry name" value="FAD/NAD(P)-binding domain"/>
    <property type="match status" value="2"/>
</dbReference>
<dbReference type="OrthoDB" id="9802028at2"/>
<accession>A0A4T2C4H9</accession>
<dbReference type="AlphaFoldDB" id="A0A4T2C4H9"/>
<dbReference type="SMART" id="SM00450">
    <property type="entry name" value="RHOD"/>
    <property type="match status" value="1"/>
</dbReference>
<dbReference type="SUPFAM" id="SSF52821">
    <property type="entry name" value="Rhodanese/Cell cycle control phosphatase"/>
    <property type="match status" value="1"/>
</dbReference>
<comment type="caution">
    <text evidence="8">The sequence shown here is derived from an EMBL/GenBank/DDBJ whole genome shotgun (WGS) entry which is preliminary data.</text>
</comment>
<dbReference type="SUPFAM" id="SSF55424">
    <property type="entry name" value="FAD/NAD-linked reductases, dimerisation (C-terminal) domain"/>
    <property type="match status" value="1"/>
</dbReference>
<dbReference type="Pfam" id="PF02852">
    <property type="entry name" value="Pyr_redox_dim"/>
    <property type="match status" value="1"/>
</dbReference>
<dbReference type="InterPro" id="IPR023753">
    <property type="entry name" value="FAD/NAD-binding_dom"/>
</dbReference>
<dbReference type="RefSeq" id="WP_136641818.1">
    <property type="nucleotide sequence ID" value="NZ_QYRT01000012.1"/>
</dbReference>
<keyword evidence="4" id="KW-0274">FAD</keyword>
<dbReference type="PRINTS" id="PR00411">
    <property type="entry name" value="PNDRDTASEI"/>
</dbReference>
<evidence type="ECO:0000256" key="6">
    <source>
        <dbReference type="ARBA" id="ARBA00023284"/>
    </source>
</evidence>
<keyword evidence="5" id="KW-0560">Oxidoreductase</keyword>
<evidence type="ECO:0000313" key="8">
    <source>
        <dbReference type="EMBL" id="TIH37396.1"/>
    </source>
</evidence>
<dbReference type="Proteomes" id="UP000306192">
    <property type="component" value="Unassembled WGS sequence"/>
</dbReference>
<evidence type="ECO:0000313" key="9">
    <source>
        <dbReference type="Proteomes" id="UP000306192"/>
    </source>
</evidence>
<dbReference type="PROSITE" id="PS50206">
    <property type="entry name" value="RHODANESE_3"/>
    <property type="match status" value="1"/>
</dbReference>
<protein>
    <submittedName>
        <fullName evidence="8">CoA-disulfide reductase</fullName>
    </submittedName>
</protein>
<feature type="domain" description="Rhodanese" evidence="7">
    <location>
        <begin position="460"/>
        <end position="546"/>
    </location>
</feature>
<evidence type="ECO:0000256" key="2">
    <source>
        <dbReference type="ARBA" id="ARBA00009130"/>
    </source>
</evidence>
<dbReference type="GO" id="GO:0016491">
    <property type="term" value="F:oxidoreductase activity"/>
    <property type="evidence" value="ECO:0007669"/>
    <property type="project" value="UniProtKB-KW"/>
</dbReference>
<dbReference type="InterPro" id="IPR004099">
    <property type="entry name" value="Pyr_nucl-diS_OxRdtase_dimer"/>
</dbReference>
<dbReference type="CDD" id="cd01524">
    <property type="entry name" value="RHOD_Pyr_redox"/>
    <property type="match status" value="1"/>
</dbReference>
<evidence type="ECO:0000256" key="1">
    <source>
        <dbReference type="ARBA" id="ARBA00001974"/>
    </source>
</evidence>
<reference evidence="8 9" key="1">
    <citation type="journal article" date="2019" name="Microorganisms">
        <title>Systematic Affiliation and Genome Analysis of Subtercola vilae DB165(T) with Particular Emphasis on Cold Adaptation of an Isolate from a High-Altitude Cold Volcano Lake.</title>
        <authorList>
            <person name="Villalobos A.S."/>
            <person name="Wiese J."/>
            <person name="Imhoff J.F."/>
            <person name="Dorador C."/>
            <person name="Keller A."/>
            <person name="Hentschel U."/>
        </authorList>
    </citation>
    <scope>NUCLEOTIDE SEQUENCE [LARGE SCALE GENOMIC DNA]</scope>
    <source>
        <strain evidence="8 9">DB165</strain>
    </source>
</reference>
<dbReference type="PRINTS" id="PR00368">
    <property type="entry name" value="FADPNR"/>
</dbReference>
<dbReference type="Pfam" id="PF00581">
    <property type="entry name" value="Rhodanese"/>
    <property type="match status" value="1"/>
</dbReference>
<keyword evidence="9" id="KW-1185">Reference proteome</keyword>